<keyword evidence="3" id="KW-0010">Activator</keyword>
<comment type="caution">
    <text evidence="7">The sequence shown here is derived from an EMBL/GenBank/DDBJ whole genome shotgun (WGS) entry which is preliminary data.</text>
</comment>
<name>A0A7W1T6L5_9LIST</name>
<dbReference type="EMBL" id="JABJVM010000007">
    <property type="protein sequence ID" value="MBA3926456.1"/>
    <property type="molecule type" value="Genomic_DNA"/>
</dbReference>
<dbReference type="GO" id="GO:0006355">
    <property type="term" value="P:regulation of DNA-templated transcription"/>
    <property type="evidence" value="ECO:0007669"/>
    <property type="project" value="InterPro"/>
</dbReference>
<organism evidence="7 8">
    <name type="scientific">Listeria rustica</name>
    <dbReference type="NCBI Taxonomy" id="2713503"/>
    <lineage>
        <taxon>Bacteria</taxon>
        <taxon>Bacillati</taxon>
        <taxon>Bacillota</taxon>
        <taxon>Bacilli</taxon>
        <taxon>Bacillales</taxon>
        <taxon>Listeriaceae</taxon>
        <taxon>Listeria</taxon>
    </lineage>
</organism>
<gene>
    <name evidence="7" type="ORF">HPK16_08880</name>
</gene>
<evidence type="ECO:0000256" key="4">
    <source>
        <dbReference type="ARBA" id="ARBA00023163"/>
    </source>
</evidence>
<keyword evidence="2" id="KW-0238">DNA-binding</keyword>
<evidence type="ECO:0000313" key="7">
    <source>
        <dbReference type="EMBL" id="MBA3926456.1"/>
    </source>
</evidence>
<evidence type="ECO:0000313" key="8">
    <source>
        <dbReference type="Proteomes" id="UP000548787"/>
    </source>
</evidence>
<dbReference type="RefSeq" id="WP_181676613.1">
    <property type="nucleotide sequence ID" value="NZ_JABJVM010000007.1"/>
</dbReference>
<dbReference type="InterPro" id="IPR014710">
    <property type="entry name" value="RmlC-like_jellyroll"/>
</dbReference>
<dbReference type="Pfam" id="PF00027">
    <property type="entry name" value="cNMP_binding"/>
    <property type="match status" value="1"/>
</dbReference>
<protein>
    <submittedName>
        <fullName evidence="7">Crp/Fnr family transcriptional regulator</fullName>
    </submittedName>
</protein>
<dbReference type="InterPro" id="IPR012318">
    <property type="entry name" value="HTH_CRP"/>
</dbReference>
<dbReference type="SUPFAM" id="SSF46785">
    <property type="entry name" value="Winged helix' DNA-binding domain"/>
    <property type="match status" value="1"/>
</dbReference>
<dbReference type="InterPro" id="IPR036390">
    <property type="entry name" value="WH_DNA-bd_sf"/>
</dbReference>
<evidence type="ECO:0000259" key="6">
    <source>
        <dbReference type="PROSITE" id="PS51063"/>
    </source>
</evidence>
<evidence type="ECO:0000259" key="5">
    <source>
        <dbReference type="PROSITE" id="PS50042"/>
    </source>
</evidence>
<keyword evidence="4" id="KW-0804">Transcription</keyword>
<feature type="domain" description="Cyclic nucleotide-binding" evidence="5">
    <location>
        <begin position="43"/>
        <end position="97"/>
    </location>
</feature>
<sequence length="238" mass="27898">MKQKAETMTLLYDQHHIEKSFSKEKFKIFLQEDMIFPLEGTRKKYRKGDILIDENDEVDDIILIESGHVIATKNTENLIDFYANQDIIGLSNMLLGSQSEYTYQVISNELMVIRYAKEDIIDKVINTQEGYFYHYVYMQSQVSRMMEKEELLRLPSEERISLAILSLGEKFGEIMKDDPDTVCFPIQISKGMLARYTNLNPNTVTNILQKLQAEDIIYSIRRTIYFNAYKLQEKLDAQ</sequence>
<dbReference type="InterPro" id="IPR000595">
    <property type="entry name" value="cNMP-bd_dom"/>
</dbReference>
<proteinExistence type="predicted"/>
<dbReference type="Gene3D" id="2.60.120.10">
    <property type="entry name" value="Jelly Rolls"/>
    <property type="match status" value="1"/>
</dbReference>
<feature type="domain" description="HTH crp-type" evidence="6">
    <location>
        <begin position="154"/>
        <end position="230"/>
    </location>
</feature>
<evidence type="ECO:0000256" key="2">
    <source>
        <dbReference type="ARBA" id="ARBA00023125"/>
    </source>
</evidence>
<dbReference type="Proteomes" id="UP000548787">
    <property type="component" value="Unassembled WGS sequence"/>
</dbReference>
<dbReference type="InterPro" id="IPR018490">
    <property type="entry name" value="cNMP-bd_dom_sf"/>
</dbReference>
<reference evidence="7 8" key="1">
    <citation type="submission" date="2020-08" db="EMBL/GenBank/DDBJ databases">
        <title>Listeria ohnekaius sp. nov. and Listeria portnoyii sp. nov. isolated from non-agricultural and natural environments.</title>
        <authorList>
            <person name="Weller D."/>
            <person name="Belias A.M."/>
            <person name="Liao J."/>
            <person name="Guo S."/>
            <person name="Orsi R.H."/>
            <person name="Wiedmann M."/>
        </authorList>
    </citation>
    <scope>NUCLEOTIDE SEQUENCE [LARGE SCALE GENOMIC DNA]</scope>
    <source>
        <strain evidence="7 8">FSL W9-0585</strain>
    </source>
</reference>
<dbReference type="PROSITE" id="PS50042">
    <property type="entry name" value="CNMP_BINDING_3"/>
    <property type="match status" value="1"/>
</dbReference>
<keyword evidence="1" id="KW-0805">Transcription regulation</keyword>
<dbReference type="CDD" id="cd00038">
    <property type="entry name" value="CAP_ED"/>
    <property type="match status" value="1"/>
</dbReference>
<keyword evidence="8" id="KW-1185">Reference proteome</keyword>
<dbReference type="GO" id="GO:0003677">
    <property type="term" value="F:DNA binding"/>
    <property type="evidence" value="ECO:0007669"/>
    <property type="project" value="UniProtKB-KW"/>
</dbReference>
<evidence type="ECO:0000256" key="1">
    <source>
        <dbReference type="ARBA" id="ARBA00023015"/>
    </source>
</evidence>
<dbReference type="PROSITE" id="PS51063">
    <property type="entry name" value="HTH_CRP_2"/>
    <property type="match status" value="1"/>
</dbReference>
<evidence type="ECO:0000256" key="3">
    <source>
        <dbReference type="ARBA" id="ARBA00023159"/>
    </source>
</evidence>
<dbReference type="SUPFAM" id="SSF51206">
    <property type="entry name" value="cAMP-binding domain-like"/>
    <property type="match status" value="1"/>
</dbReference>
<dbReference type="AlphaFoldDB" id="A0A7W1T6L5"/>
<accession>A0A7W1T6L5</accession>